<feature type="region of interest" description="Disordered" evidence="1">
    <location>
        <begin position="887"/>
        <end position="943"/>
    </location>
</feature>
<dbReference type="AlphaFoldDB" id="A0A8S1K6M6"/>
<dbReference type="Proteomes" id="UP000688137">
    <property type="component" value="Unassembled WGS sequence"/>
</dbReference>
<organism evidence="2 3">
    <name type="scientific">Paramecium primaurelia</name>
    <dbReference type="NCBI Taxonomy" id="5886"/>
    <lineage>
        <taxon>Eukaryota</taxon>
        <taxon>Sar</taxon>
        <taxon>Alveolata</taxon>
        <taxon>Ciliophora</taxon>
        <taxon>Intramacronucleata</taxon>
        <taxon>Oligohymenophorea</taxon>
        <taxon>Peniculida</taxon>
        <taxon>Parameciidae</taxon>
        <taxon>Paramecium</taxon>
    </lineage>
</organism>
<feature type="region of interest" description="Disordered" evidence="1">
    <location>
        <begin position="1039"/>
        <end position="1058"/>
    </location>
</feature>
<dbReference type="EMBL" id="CAJJDM010000012">
    <property type="protein sequence ID" value="CAD8050427.1"/>
    <property type="molecule type" value="Genomic_DNA"/>
</dbReference>
<evidence type="ECO:0000313" key="3">
    <source>
        <dbReference type="Proteomes" id="UP000688137"/>
    </source>
</evidence>
<proteinExistence type="predicted"/>
<dbReference type="InterPro" id="IPR052087">
    <property type="entry name" value="RRP12"/>
</dbReference>
<reference evidence="2" key="1">
    <citation type="submission" date="2021-01" db="EMBL/GenBank/DDBJ databases">
        <authorList>
            <consortium name="Genoscope - CEA"/>
            <person name="William W."/>
        </authorList>
    </citation>
    <scope>NUCLEOTIDE SEQUENCE</scope>
</reference>
<gene>
    <name evidence="2" type="ORF">PPRIM_AZ9-3.1.T0170052</name>
</gene>
<dbReference type="PANTHER" id="PTHR48287:SF1">
    <property type="entry name" value="ARM REPEAT SUPERFAMILY PROTEIN"/>
    <property type="match status" value="1"/>
</dbReference>
<accession>A0A8S1K6M6</accession>
<dbReference type="PANTHER" id="PTHR48287">
    <property type="entry name" value="ARM REPEAT SUPERFAMILY PROTEIN"/>
    <property type="match status" value="1"/>
</dbReference>
<evidence type="ECO:0000313" key="2">
    <source>
        <dbReference type="EMBL" id="CAD8050427.1"/>
    </source>
</evidence>
<feature type="region of interest" description="Disordered" evidence="1">
    <location>
        <begin position="1001"/>
        <end position="1034"/>
    </location>
</feature>
<sequence>MQVETFKDQLYAKLRQKSSPQNDKGLILLQSIENNLNLEQRTNPTAYIAQLINLLKSTKDGQEAIILLIYKILPSVPIIVVRKLIPALLEEIGKVQLDNLSLGIFGQILILSSKDDLNSQKIHQLFNLLLQQTLSDKKKLRKQAIKTLQSFYQQKALDIQQIPEINEQLKTHLKVNLQENNECAQHSLTLLASLNNLIPYSILVDALYVIIEEIQNMDSKYYPFIFLSLEQVLQQNVGADQAEKLIQQLNQIQPEEVNAQHAYIQCIRQCLITLSQSSLSLAASYLPSTLSNMAELLLQNNQKLMQHCRLEMMTLIEKIGKATLSLKQDLAEDIMNLELESAGTLQQKYIATLTYLFSNRFDHANILDVFAKFFATIDDKTFEHCKEIIKEFVHNKSRWPHVYFEKTFGQLCNGVSMSNLLHTFPLKTEGVNPLDKDFDEKSNCWILYILSKYANPKLEEFLDFLFPLTNLLSLASNANPSHEQKIIQNILFHVLEIASNSIATNDSQNHPKLVQFIELTLNYLKKEHVFFEKLLLMIAKLFSQLVTFPQLQNFAKQYISTLAKLVEQNNCTHTLNAIKVMSFAAPKQYIQEAFKKNIEKLLSSKDKLDDRALNNMDIVLQVVSAQQMTSDLWDYCINFTKEMINIPIIQKKIYKFLGAIIPKVHHTFLAEVYNLVLEAECEPSSRQKRFQVILQLEQYVISKLDSYQTFIQQFLPEMVVAIRDNNIKTRILAEKLIENIGQRLLGLDLLDQFISMVFAGLAAQSNVMKADAVATISLLVDKFYQNLKSEFIDEMTKLILLLLKEQNNEIFKSIILYVKVLIKHRHTLNSQLFTQLLNLDEVSRDKNIIILKRLLMKLSKAYPATAESLIPQEHIKLFKNAIKIEKQQKKKKNKRDQEKELNKQKWQQKKQKQQKDSDLESDEESEQELGTNPKQQQGGMETEAEVENNLLLKYDFKKEQFHFEDAIKQKKKIQEKEQQKQSTIKPLVEYKDGKVIVNEQKEVLGQKRRREAANSDDEEHAQKKITRNDRKTKDVVHVVKESGSTFKSKQKAGGDVTVKGRPEPFAFIQLNPKALNKRFKNQASKAFEEVFSKKSGALKGVKAHK</sequence>
<dbReference type="OMA" id="PDQMKHR"/>
<comment type="caution">
    <text evidence="2">The sequence shown here is derived from an EMBL/GenBank/DDBJ whole genome shotgun (WGS) entry which is preliminary data.</text>
</comment>
<feature type="compositionally biased region" description="Polar residues" evidence="1">
    <location>
        <begin position="930"/>
        <end position="939"/>
    </location>
</feature>
<name>A0A8S1K6M6_PARPR</name>
<keyword evidence="3" id="KW-1185">Reference proteome</keyword>
<evidence type="ECO:0008006" key="4">
    <source>
        <dbReference type="Google" id="ProtNLM"/>
    </source>
</evidence>
<evidence type="ECO:0000256" key="1">
    <source>
        <dbReference type="SAM" id="MobiDB-lite"/>
    </source>
</evidence>
<feature type="compositionally biased region" description="Basic and acidic residues" evidence="1">
    <location>
        <begin position="1020"/>
        <end position="1034"/>
    </location>
</feature>
<protein>
    <recommendedName>
        <fullName evidence="4">Ribosomal RNA-processing protein 12-like conserved domain-containing protein</fullName>
    </recommendedName>
</protein>